<dbReference type="Proteomes" id="UP000541810">
    <property type="component" value="Unassembled WGS sequence"/>
</dbReference>
<evidence type="ECO:0000256" key="9">
    <source>
        <dbReference type="SAM" id="MobiDB-lite"/>
    </source>
</evidence>
<evidence type="ECO:0000256" key="10">
    <source>
        <dbReference type="SAM" id="Phobius"/>
    </source>
</evidence>
<sequence length="313" mass="33072">MISSAPSAGRAPVPARRLWPRALVMIAALLAVGSTLTLRAQNSPALPPAPTASPTQPAPAPASPGVVPATPAPVPASAPATPTDYGNLGDLSVQPIYKLRQMFEFAPVINGIIGGLSVLSLMFFLWFLFTINSRSVAPAAFVNEITNLVLVGRYDAAAEACRRSKGVFIAPIILRCVENHGKSQSIIMSMIDAEGRRLSDIIWNRISYLADISNVAPMLGLLGTVIGMITAFFGLDKESGSIDSTVLSQGVGQAMATTMFGLMVGISALVFYSIIKSRATKTLAEAEAAVHTIADRIRNAEDDEPEEEPSKLL</sequence>
<proteinExistence type="inferred from homology"/>
<dbReference type="InterPro" id="IPR002898">
    <property type="entry name" value="MotA_ExbB_proton_chnl"/>
</dbReference>
<keyword evidence="5 8" id="KW-0653">Protein transport</keyword>
<evidence type="ECO:0000313" key="12">
    <source>
        <dbReference type="EMBL" id="MBB6429081.1"/>
    </source>
</evidence>
<comment type="similarity">
    <text evidence="8">Belongs to the exbB/tolQ family.</text>
</comment>
<accession>A0A7X0H6M6</accession>
<dbReference type="PANTHER" id="PTHR30625:SF15">
    <property type="entry name" value="BIOPOLYMER TRANSPORT PROTEIN EXBB"/>
    <property type="match status" value="1"/>
</dbReference>
<keyword evidence="6 10" id="KW-1133">Transmembrane helix</keyword>
<feature type="domain" description="MotA/TolQ/ExbB proton channel" evidence="11">
    <location>
        <begin position="175"/>
        <end position="286"/>
    </location>
</feature>
<dbReference type="EMBL" id="JACHGY010000001">
    <property type="protein sequence ID" value="MBB6429081.1"/>
    <property type="molecule type" value="Genomic_DNA"/>
</dbReference>
<dbReference type="GO" id="GO:0017038">
    <property type="term" value="P:protein import"/>
    <property type="evidence" value="ECO:0007669"/>
    <property type="project" value="TreeGrafter"/>
</dbReference>
<keyword evidence="13" id="KW-1185">Reference proteome</keyword>
<evidence type="ECO:0000256" key="6">
    <source>
        <dbReference type="ARBA" id="ARBA00022989"/>
    </source>
</evidence>
<evidence type="ECO:0000256" key="1">
    <source>
        <dbReference type="ARBA" id="ARBA00004651"/>
    </source>
</evidence>
<dbReference type="AlphaFoldDB" id="A0A7X0H6M6"/>
<evidence type="ECO:0000256" key="2">
    <source>
        <dbReference type="ARBA" id="ARBA00022448"/>
    </source>
</evidence>
<feature type="transmembrane region" description="Helical" evidence="10">
    <location>
        <begin position="215"/>
        <end position="235"/>
    </location>
</feature>
<dbReference type="GO" id="GO:0005886">
    <property type="term" value="C:plasma membrane"/>
    <property type="evidence" value="ECO:0007669"/>
    <property type="project" value="UniProtKB-SubCell"/>
</dbReference>
<protein>
    <submittedName>
        <fullName evidence="12">Biopolymer transport protein ExbB/TolQ</fullName>
    </submittedName>
</protein>
<comment type="subcellular location">
    <subcellularLocation>
        <location evidence="1">Cell membrane</location>
        <topology evidence="1">Multi-pass membrane protein</topology>
    </subcellularLocation>
    <subcellularLocation>
        <location evidence="8">Membrane</location>
        <topology evidence="8">Multi-pass membrane protein</topology>
    </subcellularLocation>
</comment>
<gene>
    <name evidence="12" type="ORF">HNQ40_000887</name>
</gene>
<keyword evidence="2 8" id="KW-0813">Transport</keyword>
<feature type="transmembrane region" description="Helical" evidence="10">
    <location>
        <begin position="255"/>
        <end position="275"/>
    </location>
</feature>
<dbReference type="Pfam" id="PF01618">
    <property type="entry name" value="MotA_ExbB"/>
    <property type="match status" value="1"/>
</dbReference>
<reference evidence="12 13" key="1">
    <citation type="submission" date="2020-08" db="EMBL/GenBank/DDBJ databases">
        <title>Genomic Encyclopedia of Type Strains, Phase IV (KMG-IV): sequencing the most valuable type-strain genomes for metagenomic binning, comparative biology and taxonomic classification.</title>
        <authorList>
            <person name="Goeker M."/>
        </authorList>
    </citation>
    <scope>NUCLEOTIDE SEQUENCE [LARGE SCALE GENOMIC DNA]</scope>
    <source>
        <strain evidence="12 13">DSM 103725</strain>
    </source>
</reference>
<name>A0A7X0H6M6_9BACT</name>
<keyword evidence="4 10" id="KW-0812">Transmembrane</keyword>
<dbReference type="PANTHER" id="PTHR30625">
    <property type="entry name" value="PROTEIN TOLQ"/>
    <property type="match status" value="1"/>
</dbReference>
<evidence type="ECO:0000256" key="3">
    <source>
        <dbReference type="ARBA" id="ARBA00022475"/>
    </source>
</evidence>
<evidence type="ECO:0000259" key="11">
    <source>
        <dbReference type="Pfam" id="PF01618"/>
    </source>
</evidence>
<comment type="caution">
    <text evidence="12">The sequence shown here is derived from an EMBL/GenBank/DDBJ whole genome shotgun (WGS) entry which is preliminary data.</text>
</comment>
<keyword evidence="7 10" id="KW-0472">Membrane</keyword>
<feature type="transmembrane region" description="Helical" evidence="10">
    <location>
        <begin position="108"/>
        <end position="129"/>
    </location>
</feature>
<dbReference type="InterPro" id="IPR050790">
    <property type="entry name" value="ExbB/TolQ_transport"/>
</dbReference>
<feature type="compositionally biased region" description="Pro residues" evidence="9">
    <location>
        <begin position="45"/>
        <end position="62"/>
    </location>
</feature>
<evidence type="ECO:0000256" key="5">
    <source>
        <dbReference type="ARBA" id="ARBA00022927"/>
    </source>
</evidence>
<keyword evidence="3" id="KW-1003">Cell membrane</keyword>
<organism evidence="12 13">
    <name type="scientific">Algisphaera agarilytica</name>
    <dbReference type="NCBI Taxonomy" id="1385975"/>
    <lineage>
        <taxon>Bacteria</taxon>
        <taxon>Pseudomonadati</taxon>
        <taxon>Planctomycetota</taxon>
        <taxon>Phycisphaerae</taxon>
        <taxon>Phycisphaerales</taxon>
        <taxon>Phycisphaeraceae</taxon>
        <taxon>Algisphaera</taxon>
    </lineage>
</organism>
<evidence type="ECO:0000256" key="8">
    <source>
        <dbReference type="RuleBase" id="RU004057"/>
    </source>
</evidence>
<evidence type="ECO:0000313" key="13">
    <source>
        <dbReference type="Proteomes" id="UP000541810"/>
    </source>
</evidence>
<evidence type="ECO:0000256" key="4">
    <source>
        <dbReference type="ARBA" id="ARBA00022692"/>
    </source>
</evidence>
<evidence type="ECO:0000256" key="7">
    <source>
        <dbReference type="ARBA" id="ARBA00023136"/>
    </source>
</evidence>
<feature type="region of interest" description="Disordered" evidence="9">
    <location>
        <begin position="43"/>
        <end position="81"/>
    </location>
</feature>